<name>A0A8S0Y0V3_CYCAE</name>
<dbReference type="InterPro" id="IPR027974">
    <property type="entry name" value="DUF4470"/>
</dbReference>
<gene>
    <name evidence="2" type="ORF">AAE3_LOCUS13510</name>
</gene>
<sequence length="943" mass="106208">MASERAKKAKDRGNKLFKDGKLADLLKHQTQSRQAERVDSTNPVYPSNLSAALYEVGLYADSINAILRSWVLKPEPALAIRLSTRLAKSLAHGIQDGMFNASVVQQNADGIKQLEDLSTKDAGAENVQAWKMWRSVRAGLEHHTDLSHEAKVRLSKMPIYKMMPDPHLTFWIFGTDDVISLLDGWGPNNEDRLNLRSFSKEHISQLSFLIAGVGDARHAFGTIIGLGKAREKLTGALKKGLRAHIMLLDIHFGTIARDLLLFLLIAHLHLHGWVIPSYCYDRLMKLCEDAKARLLEDPPRLPSWIHLDRGSIKPVIRALDYWLTDKSKTASGLLEHMTHVSSADSVKCMMSMGMMGMASIPGFDPMAKFRADAEDALRKIGDATLQLWLPEKWGAPKGTGREWIKWKRENREKLIALLVEMQLNKNMEYGLVGEELGYKQINAFVAPPELRERRHPEFVDIEDVNNLDDDKAQTKEFKKIGKTILKTWKPNITLLDGSKDGYMSADMDAFSIVRSIAAFNQAEGFQQLELVSRSDCPSFLTMSGFFRAVVETMKSLGGKLQVELIVGEICQELSKVRLGTDSRPGHFPKKFTRIWLSNIPDYTNGTLNTATYILPALQEDNSSVGANCLFNSPIWKSDDEYCYNYTLLLPKDLQRYLGVRTLNNKAIMDVLTLAPNPLPRPLASLASREHFLSWLTNLLVYHVVPGKAQPRPNTVKQPNNLVCFVRLLVELRNVGYPAHWLSEFLQGVLSGTLTTDRLAYKKELPRPVSEMQERTAVHRVRLDPWHAELEMILASARHGLPFAVNLPEGYASSVDNIGYFKASVVPNMAFGSSFGLPPQDNVVALLFYTTASELHPRSVDDFLGSLHAVVDGATIPPPGMFHIFTTQEFVDLNMREVRWRMSKSLAAKMRRERWSMVLWRMDFYVCTTSPCSAISWQNVDSPV</sequence>
<dbReference type="Pfam" id="PF14737">
    <property type="entry name" value="DUF4470"/>
    <property type="match status" value="1"/>
</dbReference>
<evidence type="ECO:0000259" key="1">
    <source>
        <dbReference type="Pfam" id="PF14737"/>
    </source>
</evidence>
<dbReference type="AlphaFoldDB" id="A0A8S0Y0V3"/>
<dbReference type="EMBL" id="CACVBS010000103">
    <property type="protein sequence ID" value="CAA7271282.1"/>
    <property type="molecule type" value="Genomic_DNA"/>
</dbReference>
<keyword evidence="3" id="KW-1185">Reference proteome</keyword>
<dbReference type="InterPro" id="IPR011990">
    <property type="entry name" value="TPR-like_helical_dom_sf"/>
</dbReference>
<comment type="caution">
    <text evidence="2">The sequence shown here is derived from an EMBL/GenBank/DDBJ whole genome shotgun (WGS) entry which is preliminary data.</text>
</comment>
<evidence type="ECO:0000313" key="3">
    <source>
        <dbReference type="Proteomes" id="UP000467700"/>
    </source>
</evidence>
<evidence type="ECO:0000313" key="2">
    <source>
        <dbReference type="EMBL" id="CAA7271282.1"/>
    </source>
</evidence>
<dbReference type="OrthoDB" id="2423701at2759"/>
<proteinExistence type="predicted"/>
<reference evidence="2 3" key="1">
    <citation type="submission" date="2020-01" db="EMBL/GenBank/DDBJ databases">
        <authorList>
            <person name="Gupta K D."/>
        </authorList>
    </citation>
    <scope>NUCLEOTIDE SEQUENCE [LARGE SCALE GENOMIC DNA]</scope>
</reference>
<organism evidence="2 3">
    <name type="scientific">Cyclocybe aegerita</name>
    <name type="common">Black poplar mushroom</name>
    <name type="synonym">Agrocybe aegerita</name>
    <dbReference type="NCBI Taxonomy" id="1973307"/>
    <lineage>
        <taxon>Eukaryota</taxon>
        <taxon>Fungi</taxon>
        <taxon>Dikarya</taxon>
        <taxon>Basidiomycota</taxon>
        <taxon>Agaricomycotina</taxon>
        <taxon>Agaricomycetes</taxon>
        <taxon>Agaricomycetidae</taxon>
        <taxon>Agaricales</taxon>
        <taxon>Agaricineae</taxon>
        <taxon>Bolbitiaceae</taxon>
        <taxon>Cyclocybe</taxon>
    </lineage>
</organism>
<dbReference type="Proteomes" id="UP000467700">
    <property type="component" value="Unassembled WGS sequence"/>
</dbReference>
<accession>A0A8S0Y0V3</accession>
<dbReference type="Gene3D" id="1.25.40.10">
    <property type="entry name" value="Tetratricopeptide repeat domain"/>
    <property type="match status" value="1"/>
</dbReference>
<dbReference type="SUPFAM" id="SSF48452">
    <property type="entry name" value="TPR-like"/>
    <property type="match status" value="1"/>
</dbReference>
<feature type="domain" description="DUF4470" evidence="1">
    <location>
        <begin position="189"/>
        <end position="267"/>
    </location>
</feature>
<protein>
    <recommendedName>
        <fullName evidence="1">DUF4470 domain-containing protein</fullName>
    </recommendedName>
</protein>